<feature type="region of interest" description="Disordered" evidence="6">
    <location>
        <begin position="436"/>
        <end position="466"/>
    </location>
</feature>
<proteinExistence type="inferred from homology"/>
<name>A0A7G2FE18_ARATH</name>
<evidence type="ECO:0000256" key="3">
    <source>
        <dbReference type="ARBA" id="ARBA00022471"/>
    </source>
</evidence>
<organism evidence="8 9">
    <name type="scientific">Arabidopsis thaliana</name>
    <name type="common">Mouse-ear cress</name>
    <dbReference type="NCBI Taxonomy" id="3702"/>
    <lineage>
        <taxon>Eukaryota</taxon>
        <taxon>Viridiplantae</taxon>
        <taxon>Streptophyta</taxon>
        <taxon>Embryophyta</taxon>
        <taxon>Tracheophyta</taxon>
        <taxon>Spermatophyta</taxon>
        <taxon>Magnoliopsida</taxon>
        <taxon>eudicotyledons</taxon>
        <taxon>Gunneridae</taxon>
        <taxon>Pentapetalae</taxon>
        <taxon>rosids</taxon>
        <taxon>malvids</taxon>
        <taxon>Brassicales</taxon>
        <taxon>Brassicaceae</taxon>
        <taxon>Camelineae</taxon>
        <taxon>Arabidopsis</taxon>
    </lineage>
</organism>
<feature type="compositionally biased region" description="Basic and acidic residues" evidence="6">
    <location>
        <begin position="436"/>
        <end position="456"/>
    </location>
</feature>
<evidence type="ECO:0000256" key="1">
    <source>
        <dbReference type="ARBA" id="ARBA00004613"/>
    </source>
</evidence>
<dbReference type="PANTHER" id="PTHR31232">
    <property type="match status" value="1"/>
</dbReference>
<evidence type="ECO:0000256" key="5">
    <source>
        <dbReference type="ARBA" id="ARBA00022729"/>
    </source>
</evidence>
<evidence type="ECO:0000256" key="6">
    <source>
        <dbReference type="SAM" id="MobiDB-lite"/>
    </source>
</evidence>
<evidence type="ECO:0000256" key="4">
    <source>
        <dbReference type="ARBA" id="ARBA00022525"/>
    </source>
</evidence>
<dbReference type="InterPro" id="IPR010264">
    <property type="entry name" value="Self-incomp_S1"/>
</dbReference>
<protein>
    <submittedName>
        <fullName evidence="8">(thale cress) hypothetical protein</fullName>
    </submittedName>
</protein>
<dbReference type="Proteomes" id="UP000516314">
    <property type="component" value="Chromosome 5"/>
</dbReference>
<evidence type="ECO:0000256" key="2">
    <source>
        <dbReference type="ARBA" id="ARBA00005581"/>
    </source>
</evidence>
<accession>A0A7G2FE18</accession>
<feature type="compositionally biased region" description="Acidic residues" evidence="6">
    <location>
        <begin position="457"/>
        <end position="466"/>
    </location>
</feature>
<dbReference type="GO" id="GO:0060320">
    <property type="term" value="P:rejection of self pollen"/>
    <property type="evidence" value="ECO:0007669"/>
    <property type="project" value="UniProtKB-KW"/>
</dbReference>
<dbReference type="AlphaFoldDB" id="A0A7G2FE18"/>
<dbReference type="EMBL" id="LR881470">
    <property type="protein sequence ID" value="CAD5332723.1"/>
    <property type="molecule type" value="Genomic_DNA"/>
</dbReference>
<evidence type="ECO:0000313" key="9">
    <source>
        <dbReference type="Proteomes" id="UP000516314"/>
    </source>
</evidence>
<keyword evidence="3" id="KW-0713">Self-incompatibility</keyword>
<feature type="signal peptide" evidence="7">
    <location>
        <begin position="1"/>
        <end position="27"/>
    </location>
</feature>
<keyword evidence="5 7" id="KW-0732">Signal</keyword>
<sequence length="466" mass="54117">MDTKTIVTNLLLLILLQISNFPTIVLSMEARYRKDYKSEYKVNPDTVTHIVVSNELYGLKKGNAGFVCSHGPKKWRQSKPGDRYILLKFKHNGMDRFTSTNCQLRSNRGFVNFHIFMQPDLSAHCFPSYIFHVTVVSYAGRSHFVTTELKIRNGMQGLKRPEIVYHCQAINSGLDYGWRRALRPPFGHSFHVLLEGGQKLEEEIHRCHFRSVLGTVDVDIRMTAIDAEICNFRKACAVHEVTPEGIMFDGKEWNFEERYPRLIPKKYLEAKWKPWPRRTSRSSGGQASGRRSSGDVGFTLMMKNEMFGLKRPSVLYRCKAYDKSLRWHVSIPTAEFTWDFEVPPFGTGVVIHRCEFKSSQGTADVEIKTLSMTSTLCGGHLCKYVIRPNGVYFVGFETYYPHNIFLRFLEFVRPVDKLVEPWKAWSPRQLKALRERTNNRTRLHEDNNRTRLHDEKDADEDEKDDD</sequence>
<feature type="chain" id="PRO_5028908412" evidence="7">
    <location>
        <begin position="28"/>
        <end position="466"/>
    </location>
</feature>
<gene>
    <name evidence="8" type="ORF">AT9943_LOCUS20115</name>
</gene>
<dbReference type="PANTHER" id="PTHR31232:SF117">
    <property type="entry name" value="PLANT SELF-INCOMPATIBILITY PROTEIN S1 FAMILY"/>
    <property type="match status" value="1"/>
</dbReference>
<comment type="similarity">
    <text evidence="2">Belongs to the plant self-incompatibility (S1) protein family.</text>
</comment>
<evidence type="ECO:0000313" key="8">
    <source>
        <dbReference type="EMBL" id="CAD5332723.1"/>
    </source>
</evidence>
<dbReference type="GO" id="GO:0005576">
    <property type="term" value="C:extracellular region"/>
    <property type="evidence" value="ECO:0007669"/>
    <property type="project" value="UniProtKB-SubCell"/>
</dbReference>
<reference evidence="8 9" key="1">
    <citation type="submission" date="2020-09" db="EMBL/GenBank/DDBJ databases">
        <authorList>
            <person name="Ashkenazy H."/>
        </authorList>
    </citation>
    <scope>NUCLEOTIDE SEQUENCE [LARGE SCALE GENOMIC DNA]</scope>
    <source>
        <strain evidence="9">cv. Cdm-0</strain>
    </source>
</reference>
<dbReference type="Pfam" id="PF05938">
    <property type="entry name" value="Self-incomp_S1"/>
    <property type="match status" value="1"/>
</dbReference>
<evidence type="ECO:0000256" key="7">
    <source>
        <dbReference type="SAM" id="SignalP"/>
    </source>
</evidence>
<keyword evidence="4" id="KW-0964">Secreted</keyword>
<comment type="subcellular location">
    <subcellularLocation>
        <location evidence="1">Secreted</location>
    </subcellularLocation>
</comment>